<evidence type="ECO:0000313" key="2">
    <source>
        <dbReference type="EMBL" id="VCU07925.1"/>
    </source>
</evidence>
<dbReference type="AlphaFoldDB" id="A0A3S4BUW4"/>
<gene>
    <name evidence="2" type="ORF">RHODGE_RHODGE_00986</name>
    <name evidence="1" type="ORF">RHODPL_RHODPL_00070</name>
</gene>
<proteinExistence type="predicted"/>
<keyword evidence="3" id="KW-1185">Reference proteome</keyword>
<organism evidence="2 3">
    <name type="scientific">Rhodoplanes serenus</name>
    <dbReference type="NCBI Taxonomy" id="200615"/>
    <lineage>
        <taxon>Bacteria</taxon>
        <taxon>Pseudomonadati</taxon>
        <taxon>Pseudomonadota</taxon>
        <taxon>Alphaproteobacteria</taxon>
        <taxon>Hyphomicrobiales</taxon>
        <taxon>Nitrobacteraceae</taxon>
        <taxon>Rhodoplanes</taxon>
    </lineage>
</organism>
<keyword evidence="1" id="KW-0614">Plasmid</keyword>
<dbReference type="RefSeq" id="WP_129608016.1">
    <property type="nucleotide sequence ID" value="NZ_LR026982.1"/>
</dbReference>
<geneLocation type="plasmid" evidence="1">
    <name>1</name>
</geneLocation>
<protein>
    <submittedName>
        <fullName evidence="2">Uncharacterized protein</fullName>
    </submittedName>
</protein>
<evidence type="ECO:0000313" key="1">
    <source>
        <dbReference type="EMBL" id="VCU06622.1"/>
    </source>
</evidence>
<dbReference type="OrthoDB" id="7226352at2"/>
<dbReference type="EMBL" id="LR026982">
    <property type="protein sequence ID" value="VCU06622.1"/>
    <property type="molecule type" value="Genomic_DNA"/>
</dbReference>
<dbReference type="Proteomes" id="UP000289200">
    <property type="component" value="Unassembled WGS sequence"/>
</dbReference>
<evidence type="ECO:0000313" key="3">
    <source>
        <dbReference type="Proteomes" id="UP000289200"/>
    </source>
</evidence>
<sequence>MGETMHTPGPWTAEDPLGSEALWIVEAGKEPHEWRCIAMVCRDDLDDHDDLDLPIGAGEQQANARLIASAPDLLLIARMVVENYDNSDERFIVRAARAAIDRVDGR</sequence>
<reference evidence="2" key="1">
    <citation type="submission" date="2018-10" db="EMBL/GenBank/DDBJ databases">
        <authorList>
            <person name="Peiro R."/>
            <person name="Begona"/>
            <person name="Cbmso G."/>
            <person name="Lopez M."/>
            <person name="Gonzalez S."/>
            <person name="Sacristan E."/>
            <person name="Castillo E."/>
        </authorList>
    </citation>
    <scope>NUCLEOTIDE SEQUENCE</scope>
    <source>
        <strain evidence="2">Rhod_genome</strain>
        <strain evidence="1">Rhod_plasmid</strain>
        <plasmid evidence="1">1</plasmid>
    </source>
</reference>
<accession>A0A3S4BUW4</accession>
<name>A0A3S4BUW4_9BRAD</name>
<reference evidence="3" key="2">
    <citation type="submission" date="2018-10" db="EMBL/GenBank/DDBJ databases">
        <authorList>
            <person name="Peiro R."/>
            <person name="Begona"/>
            <person name="Cbmso G."/>
            <person name="Lopez M."/>
            <person name="Gonzalez S."/>
            <person name="Sacristan E."/>
            <person name="Castillo E."/>
        </authorList>
    </citation>
    <scope>NUCLEOTIDE SEQUENCE [LARGE SCALE GENOMIC DNA]</scope>
</reference>
<dbReference type="EMBL" id="UWOC01000072">
    <property type="protein sequence ID" value="VCU07925.1"/>
    <property type="molecule type" value="Genomic_DNA"/>
</dbReference>